<dbReference type="Proteomes" id="UP000632339">
    <property type="component" value="Unassembled WGS sequence"/>
</dbReference>
<gene>
    <name evidence="1" type="ORF">GCM10010967_57250</name>
</gene>
<reference evidence="2" key="1">
    <citation type="journal article" date="2019" name="Int. J. Syst. Evol. Microbiol.">
        <title>The Global Catalogue of Microorganisms (GCM) 10K type strain sequencing project: providing services to taxonomists for standard genome sequencing and annotation.</title>
        <authorList>
            <consortium name="The Broad Institute Genomics Platform"/>
            <consortium name="The Broad Institute Genome Sequencing Center for Infectious Disease"/>
            <person name="Wu L."/>
            <person name="Ma J."/>
        </authorList>
    </citation>
    <scope>NUCLEOTIDE SEQUENCE [LARGE SCALE GENOMIC DNA]</scope>
    <source>
        <strain evidence="2">CGMCC 1.6375</strain>
    </source>
</reference>
<accession>A0ABQ2IMW7</accession>
<name>A0ABQ2IMW7_9BACT</name>
<dbReference type="EMBL" id="BMLI01000004">
    <property type="protein sequence ID" value="GGN13654.1"/>
    <property type="molecule type" value="Genomic_DNA"/>
</dbReference>
<evidence type="ECO:0000313" key="1">
    <source>
        <dbReference type="EMBL" id="GGN13654.1"/>
    </source>
</evidence>
<dbReference type="Gene3D" id="3.30.420.10">
    <property type="entry name" value="Ribonuclease H-like superfamily/Ribonuclease H"/>
    <property type="match status" value="1"/>
</dbReference>
<keyword evidence="2" id="KW-1185">Reference proteome</keyword>
<dbReference type="InterPro" id="IPR012337">
    <property type="entry name" value="RNaseH-like_sf"/>
</dbReference>
<evidence type="ECO:0008006" key="3">
    <source>
        <dbReference type="Google" id="ProtNLM"/>
    </source>
</evidence>
<dbReference type="InterPro" id="IPR036397">
    <property type="entry name" value="RNaseH_sf"/>
</dbReference>
<organism evidence="1 2">
    <name type="scientific">Dyadobacter beijingensis</name>
    <dbReference type="NCBI Taxonomy" id="365489"/>
    <lineage>
        <taxon>Bacteria</taxon>
        <taxon>Pseudomonadati</taxon>
        <taxon>Bacteroidota</taxon>
        <taxon>Cytophagia</taxon>
        <taxon>Cytophagales</taxon>
        <taxon>Spirosomataceae</taxon>
        <taxon>Dyadobacter</taxon>
    </lineage>
</organism>
<evidence type="ECO:0000313" key="2">
    <source>
        <dbReference type="Proteomes" id="UP000632339"/>
    </source>
</evidence>
<sequence length="69" mass="7592">MKADDVKRTVELAVKKAGIKTKAKPKLLSDNGACYISSELGEYLKNTLQMQQVHGRPAHPQTQPGGRCR</sequence>
<proteinExistence type="predicted"/>
<protein>
    <recommendedName>
        <fullName evidence="3">Integrase catalytic domain-containing protein</fullName>
    </recommendedName>
</protein>
<comment type="caution">
    <text evidence="1">The sequence shown here is derived from an EMBL/GenBank/DDBJ whole genome shotgun (WGS) entry which is preliminary data.</text>
</comment>
<dbReference type="SUPFAM" id="SSF53098">
    <property type="entry name" value="Ribonuclease H-like"/>
    <property type="match status" value="1"/>
</dbReference>